<keyword evidence="3" id="KW-1133">Transmembrane helix</keyword>
<organism evidence="5 6">
    <name type="scientific">Planococcus maritimus</name>
    <dbReference type="NCBI Taxonomy" id="192421"/>
    <lineage>
        <taxon>Bacteria</taxon>
        <taxon>Bacillati</taxon>
        <taxon>Bacillota</taxon>
        <taxon>Bacilli</taxon>
        <taxon>Bacillales</taxon>
        <taxon>Caryophanaceae</taxon>
        <taxon>Planococcus</taxon>
    </lineage>
</organism>
<accession>A0A1C7DX91</accession>
<protein>
    <submittedName>
        <fullName evidence="5">DUF4870 domain-containing protein</fullName>
    </submittedName>
</protein>
<evidence type="ECO:0000256" key="4">
    <source>
        <dbReference type="ARBA" id="ARBA00023136"/>
    </source>
</evidence>
<evidence type="ECO:0000256" key="2">
    <source>
        <dbReference type="ARBA" id="ARBA00022692"/>
    </source>
</evidence>
<accession>A0A7D7RI14</accession>
<evidence type="ECO:0000313" key="6">
    <source>
        <dbReference type="Proteomes" id="UP000514716"/>
    </source>
</evidence>
<keyword evidence="4" id="KW-0472">Membrane</keyword>
<dbReference type="RefSeq" id="WP_068460096.1">
    <property type="nucleotide sequence ID" value="NZ_CANLTX010000003.1"/>
</dbReference>
<dbReference type="Proteomes" id="UP000514716">
    <property type="component" value="Chromosome"/>
</dbReference>
<gene>
    <name evidence="5" type="ORF">H1Q58_01890</name>
</gene>
<dbReference type="KEGG" id="pmat:BBI11_02745"/>
<reference evidence="5 6" key="1">
    <citation type="submission" date="2020-07" db="EMBL/GenBank/DDBJ databases">
        <title>Screening of a cold-adapted Planococcus bacterium producing protease in traditional shrimp paste and protease identification by genome sequencing.</title>
        <authorList>
            <person name="Gao R."/>
            <person name="Leng W."/>
            <person name="Chu Q."/>
            <person name="Wu X."/>
            <person name="Liu H."/>
            <person name="Li X."/>
        </authorList>
    </citation>
    <scope>NUCLEOTIDE SEQUENCE [LARGE SCALE GENOMIC DNA]</scope>
    <source>
        <strain evidence="5 6">XJ11</strain>
    </source>
</reference>
<sequence>MEKIGLKVLVHASAFFAPFLVPVIVFFVAMLVTDDQELKKLSIQALLFQLVMGALIFASTLLTAVLIGFPLLLLFGAIGIIVPIMAIIKALQNEPYDYPIVGSWYQ</sequence>
<dbReference type="KEGG" id="pdec:H1Q58_01890"/>
<evidence type="ECO:0000256" key="3">
    <source>
        <dbReference type="ARBA" id="ARBA00022989"/>
    </source>
</evidence>
<keyword evidence="2" id="KW-0812">Transmembrane</keyword>
<dbReference type="Pfam" id="PF09685">
    <property type="entry name" value="MamF_MmsF"/>
    <property type="match status" value="1"/>
</dbReference>
<evidence type="ECO:0000313" key="5">
    <source>
        <dbReference type="EMBL" id="QMT17803.1"/>
    </source>
</evidence>
<comment type="subcellular location">
    <subcellularLocation>
        <location evidence="1">Membrane</location>
        <topology evidence="1">Multi-pass membrane protein</topology>
    </subcellularLocation>
</comment>
<dbReference type="EMBL" id="CP059540">
    <property type="protein sequence ID" value="QMT17803.1"/>
    <property type="molecule type" value="Genomic_DNA"/>
</dbReference>
<dbReference type="InterPro" id="IPR019109">
    <property type="entry name" value="MamF_MmsF"/>
</dbReference>
<keyword evidence="6" id="KW-1185">Reference proteome</keyword>
<proteinExistence type="predicted"/>
<dbReference type="OrthoDB" id="2989462at2"/>
<evidence type="ECO:0000256" key="1">
    <source>
        <dbReference type="ARBA" id="ARBA00004141"/>
    </source>
</evidence>
<dbReference type="AlphaFoldDB" id="A0A1C7DX91"/>
<name>A0A1C7DX91_PLAMR</name>